<feature type="chain" id="PRO_5034354647" evidence="12">
    <location>
        <begin position="20"/>
        <end position="630"/>
    </location>
</feature>
<reference evidence="14" key="1">
    <citation type="submission" date="2020-01" db="EMBL/GenBank/DDBJ databases">
        <title>Genome Sequencing of Three Apophysomyces-Like Fungal Strains Confirms a Novel Fungal Genus in the Mucoromycota with divergent Burkholderia-like Endosymbiotic Bacteria.</title>
        <authorList>
            <person name="Stajich J.E."/>
            <person name="Macias A.M."/>
            <person name="Carter-House D."/>
            <person name="Lovett B."/>
            <person name="Kasson L.R."/>
            <person name="Berry K."/>
            <person name="Grigoriev I."/>
            <person name="Chang Y."/>
            <person name="Spatafora J."/>
            <person name="Kasson M.T."/>
        </authorList>
    </citation>
    <scope>NUCLEOTIDE SEQUENCE</scope>
    <source>
        <strain evidence="14">NRRL A-21654</strain>
    </source>
</reference>
<keyword evidence="2" id="KW-0813">Transport</keyword>
<dbReference type="InterPro" id="IPR006153">
    <property type="entry name" value="Cation/H_exchanger_TM"/>
</dbReference>
<feature type="domain" description="Cation/H+ exchanger transmembrane" evidence="13">
    <location>
        <begin position="254"/>
        <end position="597"/>
    </location>
</feature>
<gene>
    <name evidence="14" type="primary">TMCO3</name>
    <name evidence="14" type="ORF">EC973_005948</name>
</gene>
<feature type="transmembrane region" description="Helical" evidence="11">
    <location>
        <begin position="338"/>
        <end position="356"/>
    </location>
</feature>
<accession>A0A8H7BWG9</accession>
<evidence type="ECO:0000256" key="12">
    <source>
        <dbReference type="SAM" id="SignalP"/>
    </source>
</evidence>
<evidence type="ECO:0000313" key="14">
    <source>
        <dbReference type="EMBL" id="KAF7728544.1"/>
    </source>
</evidence>
<protein>
    <submittedName>
        <fullName evidence="14">Transmembrane and coiled-coil domains-containing protein 3</fullName>
    </submittedName>
</protein>
<feature type="transmembrane region" description="Helical" evidence="11">
    <location>
        <begin position="516"/>
        <end position="540"/>
    </location>
</feature>
<dbReference type="GO" id="GO:0016020">
    <property type="term" value="C:membrane"/>
    <property type="evidence" value="ECO:0007669"/>
    <property type="project" value="UniProtKB-SubCell"/>
</dbReference>
<feature type="region of interest" description="Disordered" evidence="10">
    <location>
        <begin position="606"/>
        <end position="630"/>
    </location>
</feature>
<evidence type="ECO:0000256" key="7">
    <source>
        <dbReference type="ARBA" id="ARBA00023065"/>
    </source>
</evidence>
<dbReference type="PANTHER" id="PTHR16254:SF14">
    <property type="entry name" value="TRANSMEMBRANE AND COILED-COIL DOMAIN-CONTAINING PROTEIN 3"/>
    <property type="match status" value="1"/>
</dbReference>
<feature type="coiled-coil region" evidence="9">
    <location>
        <begin position="169"/>
        <end position="197"/>
    </location>
</feature>
<evidence type="ECO:0000259" key="13">
    <source>
        <dbReference type="Pfam" id="PF00999"/>
    </source>
</evidence>
<evidence type="ECO:0000256" key="3">
    <source>
        <dbReference type="ARBA" id="ARBA00022449"/>
    </source>
</evidence>
<dbReference type="EMBL" id="JABAYA010000035">
    <property type="protein sequence ID" value="KAF7728544.1"/>
    <property type="molecule type" value="Genomic_DNA"/>
</dbReference>
<feature type="signal peptide" evidence="12">
    <location>
        <begin position="1"/>
        <end position="19"/>
    </location>
</feature>
<evidence type="ECO:0000256" key="2">
    <source>
        <dbReference type="ARBA" id="ARBA00022448"/>
    </source>
</evidence>
<evidence type="ECO:0000256" key="4">
    <source>
        <dbReference type="ARBA" id="ARBA00022692"/>
    </source>
</evidence>
<dbReference type="InterPro" id="IPR045158">
    <property type="entry name" value="KEA4/5/6-like"/>
</dbReference>
<keyword evidence="8 11" id="KW-0472">Membrane</keyword>
<keyword evidence="7" id="KW-0406">Ion transport</keyword>
<feature type="transmembrane region" description="Helical" evidence="11">
    <location>
        <begin position="363"/>
        <end position="386"/>
    </location>
</feature>
<keyword evidence="5 12" id="KW-0732">Signal</keyword>
<feature type="compositionally biased region" description="Basic and acidic residues" evidence="10">
    <location>
        <begin position="151"/>
        <end position="162"/>
    </location>
</feature>
<feature type="transmembrane region" description="Helical" evidence="11">
    <location>
        <begin position="435"/>
        <end position="452"/>
    </location>
</feature>
<evidence type="ECO:0000256" key="9">
    <source>
        <dbReference type="SAM" id="Coils"/>
    </source>
</evidence>
<evidence type="ECO:0000256" key="8">
    <source>
        <dbReference type="ARBA" id="ARBA00023136"/>
    </source>
</evidence>
<evidence type="ECO:0000256" key="11">
    <source>
        <dbReference type="SAM" id="Phobius"/>
    </source>
</evidence>
<feature type="transmembrane region" description="Helical" evidence="11">
    <location>
        <begin position="578"/>
        <end position="597"/>
    </location>
</feature>
<keyword evidence="3" id="KW-0050">Antiport</keyword>
<dbReference type="PANTHER" id="PTHR16254">
    <property type="entry name" value="POTASSIUM/PROTON ANTIPORTER-RELATED"/>
    <property type="match status" value="1"/>
</dbReference>
<evidence type="ECO:0000313" key="15">
    <source>
        <dbReference type="Proteomes" id="UP000605846"/>
    </source>
</evidence>
<dbReference type="InterPro" id="IPR038770">
    <property type="entry name" value="Na+/solute_symporter_sf"/>
</dbReference>
<dbReference type="AlphaFoldDB" id="A0A8H7BWG9"/>
<keyword evidence="4 11" id="KW-0812">Transmembrane</keyword>
<feature type="transmembrane region" description="Helical" evidence="11">
    <location>
        <begin position="305"/>
        <end position="326"/>
    </location>
</feature>
<keyword evidence="9" id="KW-0175">Coiled coil</keyword>
<name>A0A8H7BWG9_9FUNG</name>
<feature type="transmembrane region" description="Helical" evidence="11">
    <location>
        <begin position="280"/>
        <end position="298"/>
    </location>
</feature>
<dbReference type="OrthoDB" id="1654420at2759"/>
<evidence type="ECO:0000256" key="5">
    <source>
        <dbReference type="ARBA" id="ARBA00022729"/>
    </source>
</evidence>
<dbReference type="Proteomes" id="UP000605846">
    <property type="component" value="Unassembled WGS sequence"/>
</dbReference>
<proteinExistence type="predicted"/>
<comment type="subcellular location">
    <subcellularLocation>
        <location evidence="1">Membrane</location>
        <topology evidence="1">Multi-pass membrane protein</topology>
    </subcellularLocation>
</comment>
<feature type="region of interest" description="Disordered" evidence="10">
    <location>
        <begin position="141"/>
        <end position="162"/>
    </location>
</feature>
<feature type="transmembrane region" description="Helical" evidence="11">
    <location>
        <begin position="392"/>
        <end position="414"/>
    </location>
</feature>
<organism evidence="14 15">
    <name type="scientific">Apophysomyces ossiformis</name>
    <dbReference type="NCBI Taxonomy" id="679940"/>
    <lineage>
        <taxon>Eukaryota</taxon>
        <taxon>Fungi</taxon>
        <taxon>Fungi incertae sedis</taxon>
        <taxon>Mucoromycota</taxon>
        <taxon>Mucoromycotina</taxon>
        <taxon>Mucoromycetes</taxon>
        <taxon>Mucorales</taxon>
        <taxon>Mucorineae</taxon>
        <taxon>Mucoraceae</taxon>
        <taxon>Apophysomyces</taxon>
    </lineage>
</organism>
<dbReference type="GO" id="GO:0015386">
    <property type="term" value="F:potassium:proton antiporter activity"/>
    <property type="evidence" value="ECO:0007669"/>
    <property type="project" value="InterPro"/>
</dbReference>
<keyword evidence="6 11" id="KW-1133">Transmembrane helix</keyword>
<dbReference type="Pfam" id="PF00999">
    <property type="entry name" value="Na_H_Exchanger"/>
    <property type="match status" value="1"/>
</dbReference>
<sequence>MYLPFLLIILVCYITAVRSDIQSFAPTHANEVFDILQQGQIHKYHLQREQTRLQKSIDAFGTDRDATLYRLAGIRVDDFLAFETLVLGMVNIYAETVKGNQSSSYDFRTPALKLTFDFQLAIKESHQRLRTNVLDDLDNHFESSSEEENDASSHHEHVPGDVIDSRESMQQMLREMLQAVRENADQLEEGMQQHNLAFASGDHASIETVLRLGDDSARGDQGPDENRVTLIDQDNNEYIMTRPSDTTVIYEAFFGYILAGIVVGPSGYNLIKELIQTETLAQLGVVLIVFVLGLEFSLEKIQAMWRLALGGAVLIMMVTVVLFMIMGTALGATTKESIFLGMCVSLSSTAVVVKCIKLDHLEHLYGLLVMQDVILGFMLAVIPALAKSGIQVFFAILKITLSFTIFGAVCFTIARLLPVLPRAIRRMFPKRSIQQNHELVLLGTIAICMSMLTVSEHLGLGMELGCFAAGVIVRSRKQMFEQAHIVIEPVRDLFACLFFASIGLHVYPSFLASESVLLFTLAAGVIGFKYIVTSAVLIFFKIDIKTSSTMAVALAQISEFGFVLASRAKQLNIITREVYYLLLGVTSLTLMATPLLWKLTDRSLSTHTSRNHDDHEAVVGVPSEEGDKYA</sequence>
<evidence type="ECO:0000256" key="10">
    <source>
        <dbReference type="SAM" id="MobiDB-lite"/>
    </source>
</evidence>
<evidence type="ECO:0000256" key="1">
    <source>
        <dbReference type="ARBA" id="ARBA00004141"/>
    </source>
</evidence>
<dbReference type="Gene3D" id="1.20.1530.20">
    <property type="match status" value="1"/>
</dbReference>
<evidence type="ECO:0000256" key="6">
    <source>
        <dbReference type="ARBA" id="ARBA00022989"/>
    </source>
</evidence>
<keyword evidence="15" id="KW-1185">Reference proteome</keyword>
<comment type="caution">
    <text evidence="14">The sequence shown here is derived from an EMBL/GenBank/DDBJ whole genome shotgun (WGS) entry which is preliminary data.</text>
</comment>